<organism evidence="6 7">
    <name type="scientific">Companilactobacillus crustorum JCM 15951</name>
    <dbReference type="NCBI Taxonomy" id="1423737"/>
    <lineage>
        <taxon>Bacteria</taxon>
        <taxon>Bacillati</taxon>
        <taxon>Bacillota</taxon>
        <taxon>Bacilli</taxon>
        <taxon>Lactobacillales</taxon>
        <taxon>Lactobacillaceae</taxon>
        <taxon>Companilactobacillus</taxon>
    </lineage>
</organism>
<evidence type="ECO:0000259" key="5">
    <source>
        <dbReference type="Pfam" id="PF17676"/>
    </source>
</evidence>
<dbReference type="InterPro" id="IPR040921">
    <property type="entry name" value="Peptidase_S66C"/>
</dbReference>
<dbReference type="EMBL" id="AZDB01000048">
    <property type="protein sequence ID" value="KRK41267.1"/>
    <property type="molecule type" value="Genomic_DNA"/>
</dbReference>
<feature type="active site" description="Charge relay system" evidence="3">
    <location>
        <position position="247"/>
    </location>
</feature>
<dbReference type="Pfam" id="PF02016">
    <property type="entry name" value="Peptidase_S66"/>
    <property type="match status" value="1"/>
</dbReference>
<dbReference type="PANTHER" id="PTHR30237:SF5">
    <property type="entry name" value="CARBOXYPEPTIDASE VC_A0337-RELATED"/>
    <property type="match status" value="1"/>
</dbReference>
<feature type="active site" description="Nucleophile" evidence="3">
    <location>
        <position position="124"/>
    </location>
</feature>
<name>A0A837RF98_9LACO</name>
<evidence type="ECO:0000313" key="6">
    <source>
        <dbReference type="EMBL" id="KRK41267.1"/>
    </source>
</evidence>
<evidence type="ECO:0000256" key="1">
    <source>
        <dbReference type="ARBA" id="ARBA00010233"/>
    </source>
</evidence>
<evidence type="ECO:0000259" key="4">
    <source>
        <dbReference type="Pfam" id="PF02016"/>
    </source>
</evidence>
<dbReference type="CDD" id="cd07062">
    <property type="entry name" value="Peptidase_S66_mccF_like"/>
    <property type="match status" value="1"/>
</dbReference>
<comment type="similarity">
    <text evidence="1">Belongs to the peptidase S66 family.</text>
</comment>
<evidence type="ECO:0000313" key="7">
    <source>
        <dbReference type="Proteomes" id="UP000050964"/>
    </source>
</evidence>
<feature type="domain" description="LD-carboxypeptidase N-terminal" evidence="4">
    <location>
        <begin position="25"/>
        <end position="137"/>
    </location>
</feature>
<feature type="active site" description="Charge relay system" evidence="3">
    <location>
        <position position="315"/>
    </location>
</feature>
<sequence length="342" mass="37889">MQINAVKSVKSGILILSRGGMIMKVGFFSSSTPITNISPTRFQRAERFMESKGITLVAGNLTGQQDFYRSGSIKRRAEEINQLIHDDSINILMATIGGLNTNAILSEIDFDYLQTHPKTIVGYSDATALLLAIEVKAPACRVLYGPALVASFGEFSPIVDQTWSDFFEIISNKNTSVTIQAPKMWTDEAINWNNFERDKKMQINSWGYVNSSVLTGRVLGGNLDTIAGIIGSEYFPKFTKNDLLFIEDAEKDAAIAEKNFAMLNNLGVYRQVKGIILGKHAMFDDLQTGRQPIDILREVLGNNPVPIIYDYDSCHTVPMITTPLGAQASFNAQEMNVTFSNY</sequence>
<dbReference type="Pfam" id="PF17676">
    <property type="entry name" value="Peptidase_S66C"/>
    <property type="match status" value="1"/>
</dbReference>
<dbReference type="PIRSF" id="PIRSF028757">
    <property type="entry name" value="LD-carboxypeptidase"/>
    <property type="match status" value="1"/>
</dbReference>
<dbReference type="Gene3D" id="3.50.30.60">
    <property type="entry name" value="LD-carboxypeptidase A C-terminal domain-like"/>
    <property type="match status" value="1"/>
</dbReference>
<dbReference type="SUPFAM" id="SSF52317">
    <property type="entry name" value="Class I glutamine amidotransferase-like"/>
    <property type="match status" value="1"/>
</dbReference>
<reference evidence="6 7" key="1">
    <citation type="journal article" date="2015" name="Genome Announc.">
        <title>Expanding the biotechnology potential of lactobacilli through comparative genomics of 213 strains and associated genera.</title>
        <authorList>
            <person name="Sun Z."/>
            <person name="Harris H.M."/>
            <person name="McCann A."/>
            <person name="Guo C."/>
            <person name="Argimon S."/>
            <person name="Zhang W."/>
            <person name="Yang X."/>
            <person name="Jeffery I.B."/>
            <person name="Cooney J.C."/>
            <person name="Kagawa T.F."/>
            <person name="Liu W."/>
            <person name="Song Y."/>
            <person name="Salvetti E."/>
            <person name="Wrobel A."/>
            <person name="Rasinkangas P."/>
            <person name="Parkhill J."/>
            <person name="Rea M.C."/>
            <person name="O'Sullivan O."/>
            <person name="Ritari J."/>
            <person name="Douillard F.P."/>
            <person name="Paul Ross R."/>
            <person name="Yang R."/>
            <person name="Briner A.E."/>
            <person name="Felis G.E."/>
            <person name="de Vos W.M."/>
            <person name="Barrangou R."/>
            <person name="Klaenhammer T.R."/>
            <person name="Caufield P.W."/>
            <person name="Cui Y."/>
            <person name="Zhang H."/>
            <person name="O'Toole P.W."/>
        </authorList>
    </citation>
    <scope>NUCLEOTIDE SEQUENCE [LARGE SCALE GENOMIC DNA]</scope>
    <source>
        <strain evidence="6 7">JCM 15951</strain>
    </source>
</reference>
<dbReference type="Proteomes" id="UP000050964">
    <property type="component" value="Unassembled WGS sequence"/>
</dbReference>
<comment type="caution">
    <text evidence="6">The sequence shown here is derived from an EMBL/GenBank/DDBJ whole genome shotgun (WGS) entry which is preliminary data.</text>
</comment>
<dbReference type="InterPro" id="IPR040449">
    <property type="entry name" value="Peptidase_S66_N"/>
</dbReference>
<dbReference type="Gene3D" id="3.40.50.10740">
    <property type="entry name" value="Class I glutamine amidotransferase-like"/>
    <property type="match status" value="1"/>
</dbReference>
<evidence type="ECO:0000256" key="3">
    <source>
        <dbReference type="PIRSR" id="PIRSR028757-1"/>
    </source>
</evidence>
<evidence type="ECO:0000256" key="2">
    <source>
        <dbReference type="ARBA" id="ARBA00022801"/>
    </source>
</evidence>
<dbReference type="SUPFAM" id="SSF141986">
    <property type="entry name" value="LD-carboxypeptidase A C-terminal domain-like"/>
    <property type="match status" value="1"/>
</dbReference>
<dbReference type="InterPro" id="IPR027461">
    <property type="entry name" value="Carboxypeptidase_A_C_sf"/>
</dbReference>
<keyword evidence="2" id="KW-0378">Hydrolase</keyword>
<dbReference type="PANTHER" id="PTHR30237">
    <property type="entry name" value="MURAMOYLTETRAPEPTIDE CARBOXYPEPTIDASE"/>
    <property type="match status" value="1"/>
</dbReference>
<feature type="domain" description="LD-carboxypeptidase C-terminal" evidence="5">
    <location>
        <begin position="215"/>
        <end position="329"/>
    </location>
</feature>
<dbReference type="AlphaFoldDB" id="A0A837RF98"/>
<accession>A0A837RF98</accession>
<gene>
    <name evidence="6" type="ORF">FD26_GL001593</name>
</gene>
<dbReference type="InterPro" id="IPR027478">
    <property type="entry name" value="LdcA_N"/>
</dbReference>
<protein>
    <submittedName>
        <fullName evidence="6">Microcin C7 immunity protein</fullName>
    </submittedName>
</protein>
<dbReference type="InterPro" id="IPR029062">
    <property type="entry name" value="Class_I_gatase-like"/>
</dbReference>
<proteinExistence type="inferred from homology"/>
<dbReference type="GO" id="GO:0016787">
    <property type="term" value="F:hydrolase activity"/>
    <property type="evidence" value="ECO:0007669"/>
    <property type="project" value="UniProtKB-KW"/>
</dbReference>
<dbReference type="InterPro" id="IPR003507">
    <property type="entry name" value="S66_fam"/>
</dbReference>